<dbReference type="PANTHER" id="PTHR34986:SF1">
    <property type="entry name" value="PROTEIN YIAL"/>
    <property type="match status" value="1"/>
</dbReference>
<dbReference type="InterPro" id="IPR004375">
    <property type="entry name" value="NanQ/TabA/YiaL"/>
</dbReference>
<name>A0A2R5EVB3_9BACL</name>
<dbReference type="InterPro" id="IPR037012">
    <property type="entry name" value="NanQ/TabA/YiaL_sf"/>
</dbReference>
<proteinExistence type="predicted"/>
<dbReference type="PANTHER" id="PTHR34986">
    <property type="entry name" value="EVOLVED BETA-GALACTOSIDASE SUBUNIT BETA"/>
    <property type="match status" value="1"/>
</dbReference>
<comment type="caution">
    <text evidence="1">The sequence shown here is derived from an EMBL/GenBank/DDBJ whole genome shotgun (WGS) entry which is preliminary data.</text>
</comment>
<evidence type="ECO:0008006" key="3">
    <source>
        <dbReference type="Google" id="ProtNLM"/>
    </source>
</evidence>
<accession>A0A2R5EVB3</accession>
<dbReference type="Pfam" id="PF04074">
    <property type="entry name" value="DUF386"/>
    <property type="match status" value="1"/>
</dbReference>
<reference evidence="1 2" key="1">
    <citation type="submission" date="2017-08" db="EMBL/GenBank/DDBJ databases">
        <title>Substantial Increase in Enzyme Production by Combined Drug-Resistance Mutations in Paenibacillus agaridevorans.</title>
        <authorList>
            <person name="Tanaka Y."/>
            <person name="Funane K."/>
            <person name="Hosaka T."/>
            <person name="Shiwa Y."/>
            <person name="Fujita N."/>
            <person name="Miyazaki T."/>
            <person name="Yoshikawa H."/>
            <person name="Murakami K."/>
            <person name="Kasahara K."/>
            <person name="Inaoka T."/>
            <person name="Hiraga Y."/>
            <person name="Ochi K."/>
        </authorList>
    </citation>
    <scope>NUCLEOTIDE SEQUENCE [LARGE SCALE GENOMIC DNA]</scope>
    <source>
        <strain evidence="1 2">T-3040</strain>
    </source>
</reference>
<evidence type="ECO:0000313" key="1">
    <source>
        <dbReference type="EMBL" id="GBG07331.1"/>
    </source>
</evidence>
<organism evidence="1 2">
    <name type="scientific">Paenibacillus agaridevorans</name>
    <dbReference type="NCBI Taxonomy" id="171404"/>
    <lineage>
        <taxon>Bacteria</taxon>
        <taxon>Bacillati</taxon>
        <taxon>Bacillota</taxon>
        <taxon>Bacilli</taxon>
        <taxon>Bacillales</taxon>
        <taxon>Paenibacillaceae</taxon>
        <taxon>Paenibacillus</taxon>
    </lineage>
</organism>
<evidence type="ECO:0000313" key="2">
    <source>
        <dbReference type="Proteomes" id="UP000245202"/>
    </source>
</evidence>
<dbReference type="SUPFAM" id="SSF51197">
    <property type="entry name" value="Clavaminate synthase-like"/>
    <property type="match status" value="1"/>
</dbReference>
<protein>
    <recommendedName>
        <fullName evidence="3">YhcH/YjgK/YiaL family protein</fullName>
    </recommendedName>
</protein>
<dbReference type="Proteomes" id="UP000245202">
    <property type="component" value="Unassembled WGS sequence"/>
</dbReference>
<dbReference type="EMBL" id="BDQX01000089">
    <property type="protein sequence ID" value="GBG07331.1"/>
    <property type="molecule type" value="Genomic_DNA"/>
</dbReference>
<dbReference type="Gene3D" id="2.60.120.370">
    <property type="entry name" value="YhcH/YjgK/YiaL"/>
    <property type="match status" value="1"/>
</dbReference>
<sequence>MIRDALQNFKQYTGFHPRLEQAAQFIANENWKTLEPGKYEIDGDNIFAIVQHYETKPREQGFWEAHERYMDIQIIAEGEESFGYAPIGQAVVTRPYDSDSDYAIFDATGDFFLLKEGHFILAAPQDVHMPGLAIDTPQPVKKIVIKVKV</sequence>
<dbReference type="GO" id="GO:0005829">
    <property type="term" value="C:cytosol"/>
    <property type="evidence" value="ECO:0007669"/>
    <property type="project" value="TreeGrafter"/>
</dbReference>
<keyword evidence="2" id="KW-1185">Reference proteome</keyword>
<gene>
    <name evidence="1" type="ORF">PAT3040_01879</name>
</gene>
<dbReference type="AlphaFoldDB" id="A0A2R5EVB3"/>
<dbReference type="NCBIfam" id="TIGR00022">
    <property type="entry name" value="YhcH/YjgK/YiaL family protein"/>
    <property type="match status" value="1"/>
</dbReference>